<dbReference type="Gene3D" id="1.25.40.10">
    <property type="entry name" value="Tetratricopeptide repeat domain"/>
    <property type="match status" value="2"/>
</dbReference>
<keyword evidence="1" id="KW-0677">Repeat</keyword>
<name>A0ABQ2QIC1_9GAMM</name>
<feature type="chain" id="PRO_5045315007" description="Tetratricopeptide repeat protein" evidence="3">
    <location>
        <begin position="28"/>
        <end position="415"/>
    </location>
</feature>
<accession>A0ABQ2QIC1</accession>
<keyword evidence="3" id="KW-0732">Signal</keyword>
<dbReference type="InterPro" id="IPR011990">
    <property type="entry name" value="TPR-like_helical_dom_sf"/>
</dbReference>
<organism evidence="4 5">
    <name type="scientific">Shewanella ulleungensis</name>
    <dbReference type="NCBI Taxonomy" id="2282699"/>
    <lineage>
        <taxon>Bacteria</taxon>
        <taxon>Pseudomonadati</taxon>
        <taxon>Pseudomonadota</taxon>
        <taxon>Gammaproteobacteria</taxon>
        <taxon>Alteromonadales</taxon>
        <taxon>Shewanellaceae</taxon>
        <taxon>Shewanella</taxon>
    </lineage>
</organism>
<evidence type="ECO:0000256" key="1">
    <source>
        <dbReference type="ARBA" id="ARBA00022737"/>
    </source>
</evidence>
<dbReference type="EMBL" id="BMQW01000003">
    <property type="protein sequence ID" value="GGP82378.1"/>
    <property type="molecule type" value="Genomic_DNA"/>
</dbReference>
<evidence type="ECO:0000313" key="5">
    <source>
        <dbReference type="Proteomes" id="UP000654004"/>
    </source>
</evidence>
<feature type="signal peptide" evidence="3">
    <location>
        <begin position="1"/>
        <end position="27"/>
    </location>
</feature>
<evidence type="ECO:0008006" key="6">
    <source>
        <dbReference type="Google" id="ProtNLM"/>
    </source>
</evidence>
<dbReference type="PANTHER" id="PTHR44186">
    <property type="match status" value="1"/>
</dbReference>
<evidence type="ECO:0000256" key="3">
    <source>
        <dbReference type="SAM" id="SignalP"/>
    </source>
</evidence>
<dbReference type="PANTHER" id="PTHR44186:SF1">
    <property type="entry name" value="BARDET-BIEDL SYNDROME 4 PROTEIN"/>
    <property type="match status" value="1"/>
</dbReference>
<keyword evidence="2" id="KW-0802">TPR repeat</keyword>
<gene>
    <name evidence="4" type="ORF">GCM10009410_14350</name>
</gene>
<dbReference type="Pfam" id="PF13432">
    <property type="entry name" value="TPR_16"/>
    <property type="match status" value="2"/>
</dbReference>
<sequence length="415" mass="46539">MRKVTSIATALLLSVCTSAMLSSSALAAEKCEIDKRQSRAVGESAAKKVQKSFEAYTEGNLDQAISILLEANAKNDFDKAYVDRMLGNFYAEKGQMGTAIKYLKTAVDADILGGTDHAATMRLYADLLLQEKKFKEAIPYYYKWMDFTCKADAQMYRRIGIAYTELKDWNKVLQVADKGLSLAETPDKGLYQMKLTAYFNQKKYKDAVKVLEVMVPLFQDDKRLWVQLAQFYLMTEDYDKSLATYDLAYKNGFLETDGNITRLAQLLAQKGSPYKAATIFEKHMKSGLIAENEKSLSTLAGFYHNAKELKEAANYYGKAAAISGKGDLFLKQGRILALDQKFNDAIPVLKKALDAGIDNPGEAQFELALAYLSLKKYKSAYNRAVLAANDKKTERSARSYISYIKEKARIHNVTL</sequence>
<proteinExistence type="predicted"/>
<dbReference type="SUPFAM" id="SSF48452">
    <property type="entry name" value="TPR-like"/>
    <property type="match status" value="2"/>
</dbReference>
<dbReference type="InterPro" id="IPR019734">
    <property type="entry name" value="TPR_rpt"/>
</dbReference>
<evidence type="ECO:0000256" key="2">
    <source>
        <dbReference type="ARBA" id="ARBA00022803"/>
    </source>
</evidence>
<reference evidence="5" key="1">
    <citation type="journal article" date="2019" name="Int. J. Syst. Evol. Microbiol.">
        <title>The Global Catalogue of Microorganisms (GCM) 10K type strain sequencing project: providing services to taxonomists for standard genome sequencing and annotation.</title>
        <authorList>
            <consortium name="The Broad Institute Genomics Platform"/>
            <consortium name="The Broad Institute Genome Sequencing Center for Infectious Disease"/>
            <person name="Wu L."/>
            <person name="Ma J."/>
        </authorList>
    </citation>
    <scope>NUCLEOTIDE SEQUENCE [LARGE SCALE GENOMIC DNA]</scope>
    <source>
        <strain evidence="5">JCM 32305</strain>
    </source>
</reference>
<keyword evidence="5" id="KW-1185">Reference proteome</keyword>
<dbReference type="SMART" id="SM00028">
    <property type="entry name" value="TPR"/>
    <property type="match status" value="3"/>
</dbReference>
<evidence type="ECO:0000313" key="4">
    <source>
        <dbReference type="EMBL" id="GGP82378.1"/>
    </source>
</evidence>
<comment type="caution">
    <text evidence="4">The sequence shown here is derived from an EMBL/GenBank/DDBJ whole genome shotgun (WGS) entry which is preliminary data.</text>
</comment>
<dbReference type="RefSeq" id="WP_188954769.1">
    <property type="nucleotide sequence ID" value="NZ_BMQW01000003.1"/>
</dbReference>
<protein>
    <recommendedName>
        <fullName evidence="6">Tetratricopeptide repeat protein</fullName>
    </recommendedName>
</protein>
<dbReference type="Proteomes" id="UP000654004">
    <property type="component" value="Unassembled WGS sequence"/>
</dbReference>